<dbReference type="PANTHER" id="PTHR11081:SF65">
    <property type="entry name" value="DNA DAMAGE-INDUCIBLE PROTEIN DIN7-RELATED"/>
    <property type="match status" value="1"/>
</dbReference>
<dbReference type="SUPFAM" id="SSF47807">
    <property type="entry name" value="5' to 3' exonuclease, C-terminal subdomain"/>
    <property type="match status" value="1"/>
</dbReference>
<dbReference type="Pfam" id="PF00752">
    <property type="entry name" value="XPG_N"/>
    <property type="match status" value="1"/>
</dbReference>
<keyword evidence="2" id="KW-0540">Nuclease</keyword>
<dbReference type="InterPro" id="IPR019974">
    <property type="entry name" value="XPG_CS"/>
</dbReference>
<accession>A0A1J4KYW3</accession>
<comment type="caution">
    <text evidence="9">The sequence shown here is derived from an EMBL/GenBank/DDBJ whole genome shotgun (WGS) entry which is preliminary data.</text>
</comment>
<evidence type="ECO:0000259" key="8">
    <source>
        <dbReference type="SMART" id="SM00485"/>
    </source>
</evidence>
<dbReference type="Gene3D" id="1.10.150.20">
    <property type="entry name" value="5' to 3' exonuclease, C-terminal subdomain"/>
    <property type="match status" value="1"/>
</dbReference>
<evidence type="ECO:0000259" key="7">
    <source>
        <dbReference type="SMART" id="SM00484"/>
    </source>
</evidence>
<dbReference type="PANTHER" id="PTHR11081">
    <property type="entry name" value="FLAP ENDONUCLEASE FAMILY MEMBER"/>
    <property type="match status" value="1"/>
</dbReference>
<dbReference type="FunFam" id="3.40.50.1010:FF:000002">
    <property type="entry name" value="Exonuclease 1, putative"/>
    <property type="match status" value="1"/>
</dbReference>
<comment type="subcellular location">
    <subcellularLocation>
        <location evidence="1">Nucleus</location>
    </subcellularLocation>
</comment>
<dbReference type="Pfam" id="PF00867">
    <property type="entry name" value="XPG_I"/>
    <property type="match status" value="1"/>
</dbReference>
<dbReference type="GO" id="GO:0005634">
    <property type="term" value="C:nucleus"/>
    <property type="evidence" value="ECO:0007669"/>
    <property type="project" value="UniProtKB-SubCell"/>
</dbReference>
<proteinExistence type="predicted"/>
<evidence type="ECO:0000256" key="1">
    <source>
        <dbReference type="ARBA" id="ARBA00004123"/>
    </source>
</evidence>
<dbReference type="SUPFAM" id="SSF88723">
    <property type="entry name" value="PIN domain-like"/>
    <property type="match status" value="1"/>
</dbReference>
<evidence type="ECO:0000256" key="6">
    <source>
        <dbReference type="ARBA" id="ARBA00023242"/>
    </source>
</evidence>
<dbReference type="GO" id="GO:0017108">
    <property type="term" value="F:5'-flap endonuclease activity"/>
    <property type="evidence" value="ECO:0007669"/>
    <property type="project" value="TreeGrafter"/>
</dbReference>
<dbReference type="InterPro" id="IPR029060">
    <property type="entry name" value="PIN-like_dom_sf"/>
</dbReference>
<dbReference type="SMART" id="SM00484">
    <property type="entry name" value="XPGI"/>
    <property type="match status" value="1"/>
</dbReference>
<dbReference type="CDD" id="cd09857">
    <property type="entry name" value="PIN_EXO1"/>
    <property type="match status" value="1"/>
</dbReference>
<dbReference type="GO" id="GO:0006281">
    <property type="term" value="P:DNA repair"/>
    <property type="evidence" value="ECO:0007669"/>
    <property type="project" value="UniProtKB-KW"/>
</dbReference>
<evidence type="ECO:0000256" key="3">
    <source>
        <dbReference type="ARBA" id="ARBA00022763"/>
    </source>
</evidence>
<keyword evidence="5" id="KW-0234">DNA repair</keyword>
<dbReference type="GO" id="GO:0046872">
    <property type="term" value="F:metal ion binding"/>
    <property type="evidence" value="ECO:0007669"/>
    <property type="project" value="InterPro"/>
</dbReference>
<keyword evidence="6" id="KW-0539">Nucleus</keyword>
<dbReference type="EMBL" id="MLAK01000154">
    <property type="protein sequence ID" value="OHT16064.1"/>
    <property type="molecule type" value="Genomic_DNA"/>
</dbReference>
<feature type="domain" description="XPG-I" evidence="7">
    <location>
        <begin position="138"/>
        <end position="209"/>
    </location>
</feature>
<evidence type="ECO:0000256" key="2">
    <source>
        <dbReference type="ARBA" id="ARBA00022722"/>
    </source>
</evidence>
<dbReference type="InterPro" id="IPR006085">
    <property type="entry name" value="XPG_DNA_repair_N"/>
</dbReference>
<dbReference type="RefSeq" id="XP_068369200.1">
    <property type="nucleotide sequence ID" value="XM_068514134.1"/>
</dbReference>
<evidence type="ECO:0000313" key="10">
    <source>
        <dbReference type="Proteomes" id="UP000179807"/>
    </source>
</evidence>
<gene>
    <name evidence="9" type="ORF">TRFO_42098</name>
</gene>
<dbReference type="VEuPathDB" id="TrichDB:TRFO_42098"/>
<evidence type="ECO:0000313" key="9">
    <source>
        <dbReference type="EMBL" id="OHT16064.1"/>
    </source>
</evidence>
<keyword evidence="3" id="KW-0227">DNA damage</keyword>
<keyword evidence="4" id="KW-0378">Hydrolase</keyword>
<dbReference type="SMART" id="SM00485">
    <property type="entry name" value="XPGN"/>
    <property type="match status" value="1"/>
</dbReference>
<organism evidence="9 10">
    <name type="scientific">Tritrichomonas foetus</name>
    <dbReference type="NCBI Taxonomy" id="1144522"/>
    <lineage>
        <taxon>Eukaryota</taxon>
        <taxon>Metamonada</taxon>
        <taxon>Parabasalia</taxon>
        <taxon>Tritrichomonadida</taxon>
        <taxon>Tritrichomonadidae</taxon>
        <taxon>Tritrichomonas</taxon>
    </lineage>
</organism>
<evidence type="ECO:0000256" key="5">
    <source>
        <dbReference type="ARBA" id="ARBA00023204"/>
    </source>
</evidence>
<name>A0A1J4KYW3_9EUKA</name>
<dbReference type="PRINTS" id="PR00853">
    <property type="entry name" value="XPGRADSUPER"/>
</dbReference>
<evidence type="ECO:0000256" key="4">
    <source>
        <dbReference type="ARBA" id="ARBA00022801"/>
    </source>
</evidence>
<dbReference type="Proteomes" id="UP000179807">
    <property type="component" value="Unassembled WGS sequence"/>
</dbReference>
<feature type="domain" description="XPG N-terminal" evidence="8">
    <location>
        <begin position="1"/>
        <end position="99"/>
    </location>
</feature>
<dbReference type="InterPro" id="IPR036279">
    <property type="entry name" value="5-3_exonuclease_C_sf"/>
</dbReference>
<dbReference type="AlphaFoldDB" id="A0A1J4KYW3"/>
<dbReference type="PROSITE" id="PS00842">
    <property type="entry name" value="XPG_2"/>
    <property type="match status" value="1"/>
</dbReference>
<dbReference type="InterPro" id="IPR044752">
    <property type="entry name" value="PIN-like_EXO1"/>
</dbReference>
<dbReference type="Gene3D" id="3.40.50.1010">
    <property type="entry name" value="5'-nuclease"/>
    <property type="match status" value="1"/>
</dbReference>
<dbReference type="GeneID" id="94848838"/>
<dbReference type="InterPro" id="IPR006084">
    <property type="entry name" value="XPG/Rad2"/>
</dbReference>
<sequence>MGIQGLLPLVREAIKISHISHFTGKKAAVDGFVWLHRGCISCAKELAKGEKTTKYITYFMQQVQLLINHGLRPLIVFDGCDLPAKRVTNEKRRADRADHIKAAIQCDEHGMISEANDHYIKSVEITPDVLYPLFNRLRRQNVEFIVAPYEADAQLAYLAYNKIVDLVITDDSDLIVYQCPLTLFKLDRDGNCQSLLREDLNKIPDLAALSQKMLIESCVLAGCDYLPSIPRMGIRTAIKRMISYRTGEAVIAGLRAEAKWEIPEDYEERYKDACAIFTQQRVFDPRTKKACGIFEECKLDIAGPFLSNEEAINIAYGRMNPKTKELFDPDSSFDPEEAIKVCTANYHTPVTSSAAAKFKPHFPSSAIPPRAPFSLRKPSHSLEFVKVTPPVNIPPALRRRISGKNSYEKPILPKK</sequence>
<dbReference type="OrthoDB" id="26491at2759"/>
<keyword evidence="10" id="KW-1185">Reference proteome</keyword>
<dbReference type="PROSITE" id="PS00841">
    <property type="entry name" value="XPG_1"/>
    <property type="match status" value="1"/>
</dbReference>
<dbReference type="InterPro" id="IPR006086">
    <property type="entry name" value="XPG-I_dom"/>
</dbReference>
<dbReference type="CDD" id="cd09901">
    <property type="entry name" value="H3TH_FEN1-like"/>
    <property type="match status" value="1"/>
</dbReference>
<reference evidence="9" key="1">
    <citation type="submission" date="2016-10" db="EMBL/GenBank/DDBJ databases">
        <authorList>
            <person name="Benchimol M."/>
            <person name="Almeida L.G."/>
            <person name="Vasconcelos A.T."/>
            <person name="Perreira-Neves A."/>
            <person name="Rosa I.A."/>
            <person name="Tasca T."/>
            <person name="Bogo M.R."/>
            <person name="de Souza W."/>
        </authorList>
    </citation>
    <scope>NUCLEOTIDE SEQUENCE [LARGE SCALE GENOMIC DNA]</scope>
    <source>
        <strain evidence="9">K</strain>
    </source>
</reference>
<protein>
    <submittedName>
        <fullName evidence="9">XPG N-terminal domain containing protein</fullName>
    </submittedName>
</protein>